<evidence type="ECO:0000313" key="2">
    <source>
        <dbReference type="Proteomes" id="UP000565455"/>
    </source>
</evidence>
<name>A0ABR6DAJ7_9HYPH</name>
<reference evidence="1 2" key="1">
    <citation type="submission" date="2020-08" db="EMBL/GenBank/DDBJ databases">
        <title>Genomic Encyclopedia of Type Strains, Phase IV (KMG-IV): sequencing the most valuable type-strain genomes for metagenomic binning, comparative biology and taxonomic classification.</title>
        <authorList>
            <person name="Goeker M."/>
        </authorList>
    </citation>
    <scope>NUCLEOTIDE SEQUENCE [LARGE SCALE GENOMIC DNA]</scope>
    <source>
        <strain evidence="1 2">DSM 5686</strain>
    </source>
</reference>
<evidence type="ECO:0008006" key="3">
    <source>
        <dbReference type="Google" id="ProtNLM"/>
    </source>
</evidence>
<proteinExistence type="predicted"/>
<organism evidence="1 2">
    <name type="scientific">Methylobacterium fujisawaense</name>
    <dbReference type="NCBI Taxonomy" id="107400"/>
    <lineage>
        <taxon>Bacteria</taxon>
        <taxon>Pseudomonadati</taxon>
        <taxon>Pseudomonadota</taxon>
        <taxon>Alphaproteobacteria</taxon>
        <taxon>Hyphomicrobiales</taxon>
        <taxon>Methylobacteriaceae</taxon>
        <taxon>Methylobacterium</taxon>
    </lineage>
</organism>
<keyword evidence="2" id="KW-1185">Reference proteome</keyword>
<sequence>MLLRIVPLYLAVSLLMWMLAVATGHAETVGFRIEVRACRGADCRLLPVSGRRWLGRFACEGHASTIEQFGEAPRGRTLSARCVAVDGMAGA</sequence>
<comment type="caution">
    <text evidence="1">The sequence shown here is derived from an EMBL/GenBank/DDBJ whole genome shotgun (WGS) entry which is preliminary data.</text>
</comment>
<dbReference type="Proteomes" id="UP000565455">
    <property type="component" value="Unassembled WGS sequence"/>
</dbReference>
<gene>
    <name evidence="1" type="ORF">GGQ91_002508</name>
</gene>
<accession>A0ABR6DAJ7</accession>
<dbReference type="GeneID" id="96604207"/>
<protein>
    <recommendedName>
        <fullName evidence="3">Secreted protein</fullName>
    </recommendedName>
</protein>
<evidence type="ECO:0000313" key="1">
    <source>
        <dbReference type="EMBL" id="MBA9063120.1"/>
    </source>
</evidence>
<dbReference type="EMBL" id="JACJIM010000003">
    <property type="protein sequence ID" value="MBA9063120.1"/>
    <property type="molecule type" value="Genomic_DNA"/>
</dbReference>
<dbReference type="RefSeq" id="WP_182592054.1">
    <property type="nucleotide sequence ID" value="NZ_JACJIM010000003.1"/>
</dbReference>